<dbReference type="AlphaFoldDB" id="A0A1T4WYV9"/>
<proteinExistence type="predicted"/>
<evidence type="ECO:0000256" key="1">
    <source>
        <dbReference type="SAM" id="SignalP"/>
    </source>
</evidence>
<dbReference type="RefSeq" id="WP_159447166.1">
    <property type="nucleotide sequence ID" value="NZ_FUYC01000005.1"/>
</dbReference>
<evidence type="ECO:0000259" key="2">
    <source>
        <dbReference type="Pfam" id="PF13827"/>
    </source>
</evidence>
<gene>
    <name evidence="3" type="ORF">SAMN02745704_01544</name>
</gene>
<evidence type="ECO:0000313" key="4">
    <source>
        <dbReference type="Proteomes" id="UP000190027"/>
    </source>
</evidence>
<reference evidence="3 4" key="1">
    <citation type="submission" date="2017-02" db="EMBL/GenBank/DDBJ databases">
        <authorList>
            <person name="Peterson S.W."/>
        </authorList>
    </citation>
    <scope>NUCLEOTIDE SEQUENCE [LARGE SCALE GENOMIC DNA]</scope>
    <source>
        <strain evidence="3 4">DSM 16080</strain>
    </source>
</reference>
<dbReference type="OrthoDB" id="9860109at2"/>
<keyword evidence="1" id="KW-0732">Signal</keyword>
<feature type="chain" id="PRO_5013092102" description="DUF4189 domain-containing protein" evidence="1">
    <location>
        <begin position="27"/>
        <end position="123"/>
    </location>
</feature>
<keyword evidence="4" id="KW-1185">Reference proteome</keyword>
<sequence length="123" mass="13138">MNFCRWIMASLSVMTLCFALSGTAVAGGYFAFTVSDSDWLPRYGEGATAAQAEQAAIQACGGNQTCVNEVESAATPTCFAIADSPERMGWAARVDYNEAIDTALAECRKNSSNCKIISVECRK</sequence>
<dbReference type="Pfam" id="PF13827">
    <property type="entry name" value="DUF4189"/>
    <property type="match status" value="1"/>
</dbReference>
<name>A0A1T4WYV9_9BACT</name>
<organism evidence="3 4">
    <name type="scientific">Paucidesulfovibrio gracilis DSM 16080</name>
    <dbReference type="NCBI Taxonomy" id="1121449"/>
    <lineage>
        <taxon>Bacteria</taxon>
        <taxon>Pseudomonadati</taxon>
        <taxon>Thermodesulfobacteriota</taxon>
        <taxon>Desulfovibrionia</taxon>
        <taxon>Desulfovibrionales</taxon>
        <taxon>Desulfovibrionaceae</taxon>
        <taxon>Paucidesulfovibrio</taxon>
    </lineage>
</organism>
<dbReference type="STRING" id="1121449.SAMN02745704_01544"/>
<dbReference type="InterPro" id="IPR025240">
    <property type="entry name" value="DUF4189"/>
</dbReference>
<feature type="domain" description="DUF4189" evidence="2">
    <location>
        <begin position="30"/>
        <end position="121"/>
    </location>
</feature>
<evidence type="ECO:0000313" key="3">
    <source>
        <dbReference type="EMBL" id="SKA82347.1"/>
    </source>
</evidence>
<accession>A0A1T4WYV9</accession>
<protein>
    <recommendedName>
        <fullName evidence="2">DUF4189 domain-containing protein</fullName>
    </recommendedName>
</protein>
<dbReference type="EMBL" id="FUYC01000005">
    <property type="protein sequence ID" value="SKA82347.1"/>
    <property type="molecule type" value="Genomic_DNA"/>
</dbReference>
<feature type="signal peptide" evidence="1">
    <location>
        <begin position="1"/>
        <end position="26"/>
    </location>
</feature>
<dbReference type="Proteomes" id="UP000190027">
    <property type="component" value="Unassembled WGS sequence"/>
</dbReference>